<feature type="active site" description="Proton donor/acceptor" evidence="5">
    <location>
        <position position="112"/>
    </location>
</feature>
<evidence type="ECO:0000313" key="9">
    <source>
        <dbReference type="Proteomes" id="UP000199019"/>
    </source>
</evidence>
<keyword evidence="3" id="KW-0324">Glycolysis</keyword>
<dbReference type="PANTHER" id="PTHR11931">
    <property type="entry name" value="PHOSPHOGLYCERATE MUTASE"/>
    <property type="match status" value="1"/>
</dbReference>
<keyword evidence="4" id="KW-0413">Isomerase</keyword>
<dbReference type="InterPro" id="IPR001345">
    <property type="entry name" value="PG/BPGM_mutase_AS"/>
</dbReference>
<dbReference type="AlphaFoldDB" id="A0A1H9VS17"/>
<dbReference type="Proteomes" id="UP000199019">
    <property type="component" value="Unassembled WGS sequence"/>
</dbReference>
<dbReference type="EMBL" id="FOHB01000004">
    <property type="protein sequence ID" value="SES24610.1"/>
    <property type="molecule type" value="Genomic_DNA"/>
</dbReference>
<feature type="compositionally biased region" description="Basic and acidic residues" evidence="7">
    <location>
        <begin position="247"/>
        <end position="256"/>
    </location>
</feature>
<dbReference type="SMART" id="SM00855">
    <property type="entry name" value="PGAM"/>
    <property type="match status" value="1"/>
</dbReference>
<feature type="binding site" evidence="6">
    <location>
        <begin position="20"/>
        <end position="27"/>
    </location>
    <ligand>
        <name>substrate</name>
    </ligand>
</feature>
<dbReference type="InterPro" id="IPR029033">
    <property type="entry name" value="His_PPase_superfam"/>
</dbReference>
<dbReference type="SUPFAM" id="SSF53254">
    <property type="entry name" value="Phosphoglycerate mutase-like"/>
    <property type="match status" value="1"/>
</dbReference>
<evidence type="ECO:0000256" key="2">
    <source>
        <dbReference type="ARBA" id="ARBA00012028"/>
    </source>
</evidence>
<dbReference type="OrthoDB" id="5449373at2"/>
<evidence type="ECO:0000256" key="6">
    <source>
        <dbReference type="PIRSR" id="PIRSR613078-2"/>
    </source>
</evidence>
<organism evidence="8 9">
    <name type="scientific">Pedococcus cremeus</name>
    <dbReference type="NCBI Taxonomy" id="587636"/>
    <lineage>
        <taxon>Bacteria</taxon>
        <taxon>Bacillati</taxon>
        <taxon>Actinomycetota</taxon>
        <taxon>Actinomycetes</taxon>
        <taxon>Micrococcales</taxon>
        <taxon>Intrasporangiaceae</taxon>
        <taxon>Pedococcus</taxon>
    </lineage>
</organism>
<feature type="binding site" evidence="6">
    <location>
        <position position="86"/>
    </location>
    <ligand>
        <name>substrate</name>
    </ligand>
</feature>
<evidence type="ECO:0000256" key="4">
    <source>
        <dbReference type="ARBA" id="ARBA00023235"/>
    </source>
</evidence>
<comment type="similarity">
    <text evidence="1">Belongs to the phosphoglycerate mutase family. BPG-dependent PGAM subfamily.</text>
</comment>
<dbReference type="PROSITE" id="PS00175">
    <property type="entry name" value="PG_MUTASE"/>
    <property type="match status" value="1"/>
</dbReference>
<keyword evidence="9" id="KW-1185">Reference proteome</keyword>
<reference evidence="9" key="1">
    <citation type="submission" date="2016-10" db="EMBL/GenBank/DDBJ databases">
        <authorList>
            <person name="Varghese N."/>
            <person name="Submissions S."/>
        </authorList>
    </citation>
    <scope>NUCLEOTIDE SEQUENCE [LARGE SCALE GENOMIC DNA]</scope>
    <source>
        <strain evidence="9">CGMCC 1.6963</strain>
    </source>
</reference>
<accession>A0A1H9VS17</accession>
<dbReference type="InterPro" id="IPR013078">
    <property type="entry name" value="His_Pase_superF_clade-1"/>
</dbReference>
<evidence type="ECO:0000256" key="3">
    <source>
        <dbReference type="ARBA" id="ARBA00023152"/>
    </source>
</evidence>
<protein>
    <recommendedName>
        <fullName evidence="2">phosphoglycerate mutase (2,3-diphosphoglycerate-dependent)</fullName>
        <ecNumber evidence="2">5.4.2.11</ecNumber>
    </recommendedName>
</protein>
<dbReference type="RefSeq" id="WP_091758648.1">
    <property type="nucleotide sequence ID" value="NZ_FOHB01000004.1"/>
</dbReference>
<dbReference type="EC" id="5.4.2.11" evidence="2"/>
<evidence type="ECO:0000256" key="5">
    <source>
        <dbReference type="PIRSR" id="PIRSR613078-1"/>
    </source>
</evidence>
<dbReference type="InterPro" id="IPR005952">
    <property type="entry name" value="Phosphogly_mut1"/>
</dbReference>
<dbReference type="Pfam" id="PF00300">
    <property type="entry name" value="His_Phos_1"/>
    <property type="match status" value="1"/>
</dbReference>
<name>A0A1H9VS17_9MICO</name>
<feature type="region of interest" description="Disordered" evidence="7">
    <location>
        <begin position="235"/>
        <end position="256"/>
    </location>
</feature>
<proteinExistence type="inferred from homology"/>
<feature type="active site" description="Tele-phosphohistidine intermediate" evidence="5">
    <location>
        <position position="21"/>
    </location>
</feature>
<evidence type="ECO:0000256" key="1">
    <source>
        <dbReference type="ARBA" id="ARBA00006717"/>
    </source>
</evidence>
<dbReference type="Gene3D" id="3.40.50.1240">
    <property type="entry name" value="Phosphoglycerate mutase-like"/>
    <property type="match status" value="1"/>
</dbReference>
<dbReference type="GO" id="GO:0006096">
    <property type="term" value="P:glycolytic process"/>
    <property type="evidence" value="ECO:0007669"/>
    <property type="project" value="UniProtKB-KW"/>
</dbReference>
<dbReference type="GO" id="GO:0004619">
    <property type="term" value="F:phosphoglycerate mutase activity"/>
    <property type="evidence" value="ECO:0007669"/>
    <property type="project" value="UniProtKB-EC"/>
</dbReference>
<evidence type="ECO:0000256" key="7">
    <source>
        <dbReference type="SAM" id="MobiDB-lite"/>
    </source>
</evidence>
<evidence type="ECO:0000313" key="8">
    <source>
        <dbReference type="EMBL" id="SES24610.1"/>
    </source>
</evidence>
<sequence length="256" mass="28363">MPRGKLIVSDRWPAQLVLVRHGQSVGNIAATEAGESGAERLDLDFRDADTPLSDTGQEQARAVGAWLKDNEQSDCPDLIVSSPYRRAAETARTAVDHWGCGHELVLDERLRERDLGAFDGLTSAGIKAQFASEADRRARVGKFYYKPPSGESWCDVTLRVRSLLGDLRAGYEGKRVWLFTHQAVIMGFRYVLEDLTEQELLEIDHTTDLPNCSVTSYRWAEGGLELVRFADTSAVEDSKAPTTAEPSRSREANHVG</sequence>
<dbReference type="CDD" id="cd07067">
    <property type="entry name" value="HP_PGM_like"/>
    <property type="match status" value="1"/>
</dbReference>
<dbReference type="STRING" id="587636.SAMN05216199_2538"/>
<gene>
    <name evidence="8" type="ORF">SAMN05216199_2538</name>
</gene>